<dbReference type="EMBL" id="MARB01000041">
    <property type="protein sequence ID" value="ODJ85661.1"/>
    <property type="molecule type" value="Genomic_DNA"/>
</dbReference>
<dbReference type="Gene3D" id="3.30.70.1440">
    <property type="entry name" value="Multidrug efflux transporter AcrB pore domain"/>
    <property type="match status" value="1"/>
</dbReference>
<dbReference type="Gene3D" id="3.30.70.1320">
    <property type="entry name" value="Multidrug efflux transporter AcrB pore domain like"/>
    <property type="match status" value="1"/>
</dbReference>
<dbReference type="InterPro" id="IPR027463">
    <property type="entry name" value="AcrB_DN_DC_subdom"/>
</dbReference>
<feature type="transmembrane region" description="Helical" evidence="1">
    <location>
        <begin position="462"/>
        <end position="484"/>
    </location>
</feature>
<dbReference type="SUPFAM" id="SSF82866">
    <property type="entry name" value="Multidrug efflux transporter AcrB transmembrane domain"/>
    <property type="match status" value="2"/>
</dbReference>
<feature type="transmembrane region" description="Helical" evidence="1">
    <location>
        <begin position="522"/>
        <end position="544"/>
    </location>
</feature>
<keyword evidence="1" id="KW-0472">Membrane</keyword>
<accession>A0A7Z1AD72</accession>
<feature type="transmembrane region" description="Helical" evidence="1">
    <location>
        <begin position="859"/>
        <end position="878"/>
    </location>
</feature>
<evidence type="ECO:0000256" key="1">
    <source>
        <dbReference type="SAM" id="Phobius"/>
    </source>
</evidence>
<dbReference type="PRINTS" id="PR00702">
    <property type="entry name" value="ACRIFLAVINRP"/>
</dbReference>
<evidence type="ECO:0000313" key="2">
    <source>
        <dbReference type="EMBL" id="ODJ85661.1"/>
    </source>
</evidence>
<feature type="transmembrane region" description="Helical" evidence="1">
    <location>
        <begin position="12"/>
        <end position="29"/>
    </location>
</feature>
<dbReference type="Proteomes" id="UP000094769">
    <property type="component" value="Unassembled WGS sequence"/>
</dbReference>
<keyword evidence="3" id="KW-1185">Reference proteome</keyword>
<evidence type="ECO:0000313" key="3">
    <source>
        <dbReference type="Proteomes" id="UP000094769"/>
    </source>
</evidence>
<feature type="transmembrane region" description="Helical" evidence="1">
    <location>
        <begin position="359"/>
        <end position="379"/>
    </location>
</feature>
<protein>
    <submittedName>
        <fullName evidence="2">Cobalt-zinc-cadmium resistance protein CzcA</fullName>
    </submittedName>
</protein>
<dbReference type="Pfam" id="PF00873">
    <property type="entry name" value="ACR_tran"/>
    <property type="match status" value="1"/>
</dbReference>
<feature type="transmembrane region" description="Helical" evidence="1">
    <location>
        <begin position="885"/>
        <end position="903"/>
    </location>
</feature>
<dbReference type="InterPro" id="IPR001036">
    <property type="entry name" value="Acrflvin-R"/>
</dbReference>
<keyword evidence="1" id="KW-1133">Transmembrane helix</keyword>
<sequence>MNLSHIALDNSRVMSLFTLFIIAAGIILYQEYPKQEDPTITIREAVVTASFPGMSPRRVEDLLTRKLEEKIREIPEVDNIISESKTGSATVHVIARDEVDDLGSVWQDLRNRMEDIADDLPAGTKGPFVNDEFGLTAVASIALWTDGFSLAEMRETARDIRDRLYSLQGVKRIELYGVQEERVYLQAANAKLAKFGISPETIGNTLAQQNILLPGGVLDISGRAFAIEPSGNFENLEEIAAIPIGIPGTEQSIALRDLAEIERGYVDPPEMPAFFNGRQAIVISVSVMDGVDSVAFGDQLTARIEEIKRELPWGLELEFATYQPELIEKTVSAAIVNLGQTVVIVLAVVVLALGLRTGLIVGAFVPLVMMFGMVMMSFFDIELQRISIASMIIALGMLVDNGIVVAEDIRTRMQDGATAREAAIATGQSLSVPLMTSSLTTVLAFMPLMLMVGAAGEFTGSLSYVIGILMIGSWLLAMLIVPLVSVRFMKVKTNGEDEHHRFDQGLYNVYRSLLTWMLTHRLLVIVIVLLSLIVSGWAFGNFVVKEFFPKGERNQFLVYLDMPAGTRSTEVVNELQTINQWLLDPESNPEVETTVAYVGQGGPRFFLSLAPIDPDPHKAFMLVNLEHSEQVSELVRRTHNYLINNHPEVRGRVKAMWMGPSETGLYEVRISGADAESLMTLAERVQAGLSAIPGTIDVHQNWENPQVKFHVKVDQSRARRVGVTSTDIAMALNNFMEGVVLTEYREGDTIIPIVARGKDEERALVSSLWELAVFSSSTGNSVALGQVADLEGLGEYSRIKRRNQVRTITVQAKHPHLKADQIHKRMLPAIETLQSSMSPGYFIELGGELEGSSEAQGHLATWMPLAFALIFALIVWQFNSIRRAAVIMLTIPLIIVGATIGLLSMQAVFGFMTILGLLALAGIIINNGIVMIDRIEEERQAGAPPYEAVVRSALSRLRPILLSVFTTVLGLLPLIVYRDILFYGMASMMVFALVVGTVLTLGVVPLLYTLFMKVKIPNAV</sequence>
<dbReference type="GO" id="GO:0005886">
    <property type="term" value="C:plasma membrane"/>
    <property type="evidence" value="ECO:0007669"/>
    <property type="project" value="TreeGrafter"/>
</dbReference>
<dbReference type="OrthoDB" id="9757940at2"/>
<dbReference type="SUPFAM" id="SSF82714">
    <property type="entry name" value="Multidrug efflux transporter AcrB TolC docking domain, DN and DC subdomains"/>
    <property type="match status" value="2"/>
</dbReference>
<feature type="transmembrane region" description="Helical" evidence="1">
    <location>
        <begin position="331"/>
        <end position="352"/>
    </location>
</feature>
<dbReference type="Gene3D" id="3.30.70.1430">
    <property type="entry name" value="Multidrug efflux transporter AcrB pore domain"/>
    <property type="match status" value="2"/>
</dbReference>
<feature type="transmembrane region" description="Helical" evidence="1">
    <location>
        <begin position="385"/>
        <end position="406"/>
    </location>
</feature>
<feature type="transmembrane region" description="Helical" evidence="1">
    <location>
        <begin position="960"/>
        <end position="977"/>
    </location>
</feature>
<dbReference type="Gene3D" id="3.30.2090.10">
    <property type="entry name" value="Multidrug efflux transporter AcrB TolC docking domain, DN and DC subdomains"/>
    <property type="match status" value="2"/>
</dbReference>
<dbReference type="PANTHER" id="PTHR32063">
    <property type="match status" value="1"/>
</dbReference>
<name>A0A7Z1AD72_9GAMM</name>
<gene>
    <name evidence="2" type="primary">czcA</name>
    <name evidence="2" type="ORF">CODIS_41220</name>
</gene>
<keyword evidence="1" id="KW-0812">Transmembrane</keyword>
<feature type="transmembrane region" description="Helical" evidence="1">
    <location>
        <begin position="989"/>
        <end position="1011"/>
    </location>
</feature>
<dbReference type="RefSeq" id="WP_069128423.1">
    <property type="nucleotide sequence ID" value="NZ_MARB01000041.1"/>
</dbReference>
<proteinExistence type="predicted"/>
<reference evidence="2 3" key="1">
    <citation type="submission" date="2016-06" db="EMBL/GenBank/DDBJ databases">
        <title>Genome sequence of endosymbiont of Candidatus Endolucinida thiodiazotropha.</title>
        <authorList>
            <person name="Poehlein A."/>
            <person name="Koenig S."/>
            <person name="Heiden S.E."/>
            <person name="Thuermer A."/>
            <person name="Voget S."/>
            <person name="Daniel R."/>
            <person name="Markert S."/>
            <person name="Gros O."/>
            <person name="Schweder T."/>
        </authorList>
    </citation>
    <scope>NUCLEOTIDE SEQUENCE [LARGE SCALE GENOMIC DNA]</scope>
    <source>
        <strain evidence="2 3">COS</strain>
    </source>
</reference>
<dbReference type="PANTHER" id="PTHR32063:SF18">
    <property type="entry name" value="CATION EFFLUX SYSTEM PROTEIN"/>
    <property type="match status" value="1"/>
</dbReference>
<comment type="caution">
    <text evidence="2">The sequence shown here is derived from an EMBL/GenBank/DDBJ whole genome shotgun (WGS) entry which is preliminary data.</text>
</comment>
<feature type="transmembrane region" description="Helical" evidence="1">
    <location>
        <begin position="434"/>
        <end position="456"/>
    </location>
</feature>
<dbReference type="AlphaFoldDB" id="A0A7Z1AD72"/>
<organism evidence="2 3">
    <name type="scientific">Candidatus Thiodiazotropha endolucinida</name>
    <dbReference type="NCBI Taxonomy" id="1655433"/>
    <lineage>
        <taxon>Bacteria</taxon>
        <taxon>Pseudomonadati</taxon>
        <taxon>Pseudomonadota</taxon>
        <taxon>Gammaproteobacteria</taxon>
        <taxon>Chromatiales</taxon>
        <taxon>Sedimenticolaceae</taxon>
        <taxon>Candidatus Thiodiazotropha</taxon>
    </lineage>
</organism>
<feature type="transmembrane region" description="Helical" evidence="1">
    <location>
        <begin position="909"/>
        <end position="930"/>
    </location>
</feature>
<dbReference type="SUPFAM" id="SSF82693">
    <property type="entry name" value="Multidrug efflux transporter AcrB pore domain, PN1, PN2, PC1 and PC2 subdomains"/>
    <property type="match status" value="2"/>
</dbReference>
<dbReference type="GO" id="GO:0042910">
    <property type="term" value="F:xenobiotic transmembrane transporter activity"/>
    <property type="evidence" value="ECO:0007669"/>
    <property type="project" value="TreeGrafter"/>
</dbReference>
<dbReference type="Gene3D" id="1.20.1640.10">
    <property type="entry name" value="Multidrug efflux transporter AcrB transmembrane domain"/>
    <property type="match status" value="2"/>
</dbReference>